<gene>
    <name evidence="1" type="ORF">BDQ12DRAFT_730813</name>
</gene>
<accession>A0A5C3MTS4</accession>
<dbReference type="InterPro" id="IPR006439">
    <property type="entry name" value="HAD-SF_hydro_IA"/>
</dbReference>
<dbReference type="InterPro" id="IPR051828">
    <property type="entry name" value="HAD-like_hydrolase_domain"/>
</dbReference>
<dbReference type="PANTHER" id="PTHR46191">
    <property type="match status" value="1"/>
</dbReference>
<reference evidence="1 2" key="1">
    <citation type="journal article" date="2019" name="Nat. Ecol. Evol.">
        <title>Megaphylogeny resolves global patterns of mushroom evolution.</title>
        <authorList>
            <person name="Varga T."/>
            <person name="Krizsan K."/>
            <person name="Foldi C."/>
            <person name="Dima B."/>
            <person name="Sanchez-Garcia M."/>
            <person name="Sanchez-Ramirez S."/>
            <person name="Szollosi G.J."/>
            <person name="Szarkandi J.G."/>
            <person name="Papp V."/>
            <person name="Albert L."/>
            <person name="Andreopoulos W."/>
            <person name="Angelini C."/>
            <person name="Antonin V."/>
            <person name="Barry K.W."/>
            <person name="Bougher N.L."/>
            <person name="Buchanan P."/>
            <person name="Buyck B."/>
            <person name="Bense V."/>
            <person name="Catcheside P."/>
            <person name="Chovatia M."/>
            <person name="Cooper J."/>
            <person name="Damon W."/>
            <person name="Desjardin D."/>
            <person name="Finy P."/>
            <person name="Geml J."/>
            <person name="Haridas S."/>
            <person name="Hughes K."/>
            <person name="Justo A."/>
            <person name="Karasinski D."/>
            <person name="Kautmanova I."/>
            <person name="Kiss B."/>
            <person name="Kocsube S."/>
            <person name="Kotiranta H."/>
            <person name="LaButti K.M."/>
            <person name="Lechner B.E."/>
            <person name="Liimatainen K."/>
            <person name="Lipzen A."/>
            <person name="Lukacs Z."/>
            <person name="Mihaltcheva S."/>
            <person name="Morgado L.N."/>
            <person name="Niskanen T."/>
            <person name="Noordeloos M.E."/>
            <person name="Ohm R.A."/>
            <person name="Ortiz-Santana B."/>
            <person name="Ovrebo C."/>
            <person name="Racz N."/>
            <person name="Riley R."/>
            <person name="Savchenko A."/>
            <person name="Shiryaev A."/>
            <person name="Soop K."/>
            <person name="Spirin V."/>
            <person name="Szebenyi C."/>
            <person name="Tomsovsky M."/>
            <person name="Tulloss R.E."/>
            <person name="Uehling J."/>
            <person name="Grigoriev I.V."/>
            <person name="Vagvolgyi C."/>
            <person name="Papp T."/>
            <person name="Martin F.M."/>
            <person name="Miettinen O."/>
            <person name="Hibbett D.S."/>
            <person name="Nagy L.G."/>
        </authorList>
    </citation>
    <scope>NUCLEOTIDE SEQUENCE [LARGE SCALE GENOMIC DNA]</scope>
    <source>
        <strain evidence="1 2">CBS 166.37</strain>
    </source>
</reference>
<evidence type="ECO:0000313" key="1">
    <source>
        <dbReference type="EMBL" id="TFK44791.1"/>
    </source>
</evidence>
<protein>
    <submittedName>
        <fullName evidence="1">HAD-like domain-containing protein</fullName>
    </submittedName>
</protein>
<dbReference type="EMBL" id="ML213590">
    <property type="protein sequence ID" value="TFK44791.1"/>
    <property type="molecule type" value="Genomic_DNA"/>
</dbReference>
<dbReference type="SUPFAM" id="SSF56784">
    <property type="entry name" value="HAD-like"/>
    <property type="match status" value="1"/>
</dbReference>
<dbReference type="GO" id="GO:0016791">
    <property type="term" value="F:phosphatase activity"/>
    <property type="evidence" value="ECO:0007669"/>
    <property type="project" value="UniProtKB-ARBA"/>
</dbReference>
<dbReference type="AlphaFoldDB" id="A0A5C3MTS4"/>
<dbReference type="InterPro" id="IPR044924">
    <property type="entry name" value="HAD-SF_hydro_IA_REG-2-like_cap"/>
</dbReference>
<evidence type="ECO:0000313" key="2">
    <source>
        <dbReference type="Proteomes" id="UP000308652"/>
    </source>
</evidence>
<proteinExistence type="predicted"/>
<organism evidence="1 2">
    <name type="scientific">Crucibulum laeve</name>
    <dbReference type="NCBI Taxonomy" id="68775"/>
    <lineage>
        <taxon>Eukaryota</taxon>
        <taxon>Fungi</taxon>
        <taxon>Dikarya</taxon>
        <taxon>Basidiomycota</taxon>
        <taxon>Agaricomycotina</taxon>
        <taxon>Agaricomycetes</taxon>
        <taxon>Agaricomycetidae</taxon>
        <taxon>Agaricales</taxon>
        <taxon>Agaricineae</taxon>
        <taxon>Nidulariaceae</taxon>
        <taxon>Crucibulum</taxon>
    </lineage>
</organism>
<dbReference type="PANTHER" id="PTHR46191:SF2">
    <property type="entry name" value="HALOACID DEHALOGENASE-LIKE HYDROLASE DOMAIN-CONTAINING PROTEIN 3"/>
    <property type="match status" value="1"/>
</dbReference>
<keyword evidence="2" id="KW-1185">Reference proteome</keyword>
<dbReference type="Gene3D" id="1.10.150.720">
    <property type="entry name" value="Haloacid dehalogenase-like hydrolase"/>
    <property type="match status" value="1"/>
</dbReference>
<dbReference type="Proteomes" id="UP000308652">
    <property type="component" value="Unassembled WGS sequence"/>
</dbReference>
<dbReference type="GO" id="GO:0005634">
    <property type="term" value="C:nucleus"/>
    <property type="evidence" value="ECO:0007669"/>
    <property type="project" value="TreeGrafter"/>
</dbReference>
<name>A0A5C3MTS4_9AGAR</name>
<dbReference type="Pfam" id="PF00702">
    <property type="entry name" value="Hydrolase"/>
    <property type="match status" value="1"/>
</dbReference>
<dbReference type="STRING" id="68775.A0A5C3MTS4"/>
<dbReference type="InterPro" id="IPR036412">
    <property type="entry name" value="HAD-like_sf"/>
</dbReference>
<dbReference type="InterPro" id="IPR023214">
    <property type="entry name" value="HAD_sf"/>
</dbReference>
<dbReference type="OrthoDB" id="444127at2759"/>
<dbReference type="Gene3D" id="3.40.50.1000">
    <property type="entry name" value="HAD superfamily/HAD-like"/>
    <property type="match status" value="1"/>
</dbReference>
<dbReference type="NCBIfam" id="TIGR01549">
    <property type="entry name" value="HAD-SF-IA-v1"/>
    <property type="match status" value="1"/>
</dbReference>
<sequence>MPLNAIRLVSFDALHTIITPRLPIHVQYSQVFAPYLGKLDPDALKSSFKVALKAVQVERPAYIQGAQEWWHEVIRRTGLGAGVNEQTLESSLSRIVPALMARFSSREGYKAFDDALPTIQCLQNEFNIRTAVVSNGDSRIRLVLNDLGFPASLNPIIVSEEEGCEKPSRELFMRTLERVNTDIRPPIKPEEWLHVGDELVW</sequence>